<name>A0AB38A560_9ACTN</name>
<evidence type="ECO:0000256" key="4">
    <source>
        <dbReference type="ARBA" id="ARBA00022692"/>
    </source>
</evidence>
<keyword evidence="7" id="KW-0131">Cell cycle</keyword>
<evidence type="ECO:0000256" key="7">
    <source>
        <dbReference type="ARBA" id="ARBA00023306"/>
    </source>
</evidence>
<evidence type="ECO:0000256" key="5">
    <source>
        <dbReference type="ARBA" id="ARBA00022989"/>
    </source>
</evidence>
<keyword evidence="2" id="KW-1003">Cell membrane</keyword>
<comment type="subcellular location">
    <subcellularLocation>
        <location evidence="1">Cell membrane</location>
        <topology evidence="1">Single-pass type II membrane protein</topology>
    </subcellularLocation>
</comment>
<dbReference type="RefSeq" id="WP_002563484.1">
    <property type="nucleotide sequence ID" value="NZ_CALJSN010000006.1"/>
</dbReference>
<feature type="compositionally biased region" description="Low complexity" evidence="8">
    <location>
        <begin position="169"/>
        <end position="190"/>
    </location>
</feature>
<proteinExistence type="predicted"/>
<dbReference type="GO" id="GO:0051301">
    <property type="term" value="P:cell division"/>
    <property type="evidence" value="ECO:0007669"/>
    <property type="project" value="UniProtKB-KW"/>
</dbReference>
<keyword evidence="5 9" id="KW-1133">Transmembrane helix</keyword>
<evidence type="ECO:0000256" key="9">
    <source>
        <dbReference type="SAM" id="Phobius"/>
    </source>
</evidence>
<sequence>MAYPLTQAQSLGAQESRRAGAHQTRPAFEIVEGAGLDARVRQGVSDLFLSRVRMAVLAIAVFAVLAITRVTLYAATASALQANAELRGQIKTAQSLENDLKVTTSTLSNSSRIDRIATQNYGMVRASQTEIITLGGSAQDSFTASTGDNDKQIEGSKKAKDAASAPEGTASAKQAKQAKQTTKATDATSK</sequence>
<keyword evidence="3 10" id="KW-0132">Cell division</keyword>
<dbReference type="Proteomes" id="UP000183687">
    <property type="component" value="Unassembled WGS sequence"/>
</dbReference>
<feature type="region of interest" description="Disordered" evidence="8">
    <location>
        <begin position="1"/>
        <end position="22"/>
    </location>
</feature>
<evidence type="ECO:0000256" key="8">
    <source>
        <dbReference type="SAM" id="MobiDB-lite"/>
    </source>
</evidence>
<feature type="compositionally biased region" description="Polar residues" evidence="8">
    <location>
        <begin position="1"/>
        <end position="13"/>
    </location>
</feature>
<keyword evidence="4 9" id="KW-0812">Transmembrane</keyword>
<evidence type="ECO:0000256" key="2">
    <source>
        <dbReference type="ARBA" id="ARBA00022475"/>
    </source>
</evidence>
<protein>
    <submittedName>
        <fullName evidence="10">Cell division protein FtsL</fullName>
    </submittedName>
</protein>
<evidence type="ECO:0000313" key="11">
    <source>
        <dbReference type="Proteomes" id="UP000183687"/>
    </source>
</evidence>
<gene>
    <name evidence="10" type="ORF">SAMN04489746_0337</name>
</gene>
<comment type="caution">
    <text evidence="10">The sequence shown here is derived from an EMBL/GenBank/DDBJ whole genome shotgun (WGS) entry which is preliminary data.</text>
</comment>
<evidence type="ECO:0000256" key="3">
    <source>
        <dbReference type="ARBA" id="ARBA00022618"/>
    </source>
</evidence>
<feature type="region of interest" description="Disordered" evidence="8">
    <location>
        <begin position="142"/>
        <end position="190"/>
    </location>
</feature>
<reference evidence="10 11" key="1">
    <citation type="submission" date="2016-10" db="EMBL/GenBank/DDBJ databases">
        <authorList>
            <person name="Varghese N."/>
            <person name="Submissions S."/>
        </authorList>
    </citation>
    <scope>NUCLEOTIDE SEQUENCE [LARGE SCALE GENOMIC DNA]</scope>
    <source>
        <strain evidence="10 11">DSM 20586</strain>
    </source>
</reference>
<dbReference type="InterPro" id="IPR011922">
    <property type="entry name" value="Cell_div_FtsL"/>
</dbReference>
<evidence type="ECO:0000313" key="10">
    <source>
        <dbReference type="EMBL" id="SEB47354.1"/>
    </source>
</evidence>
<feature type="compositionally biased region" description="Basic and acidic residues" evidence="8">
    <location>
        <begin position="148"/>
        <end position="161"/>
    </location>
</feature>
<dbReference type="EMBL" id="FNSH01000001">
    <property type="protein sequence ID" value="SEB47354.1"/>
    <property type="molecule type" value="Genomic_DNA"/>
</dbReference>
<accession>A0AB38A560</accession>
<dbReference type="Pfam" id="PF04999">
    <property type="entry name" value="FtsL"/>
    <property type="match status" value="1"/>
</dbReference>
<organism evidence="10 11">
    <name type="scientific">Atopobium minutum</name>
    <dbReference type="NCBI Taxonomy" id="1381"/>
    <lineage>
        <taxon>Bacteria</taxon>
        <taxon>Bacillati</taxon>
        <taxon>Actinomycetota</taxon>
        <taxon>Coriobacteriia</taxon>
        <taxon>Coriobacteriales</taxon>
        <taxon>Atopobiaceae</taxon>
        <taxon>Atopobium</taxon>
    </lineage>
</organism>
<evidence type="ECO:0000256" key="1">
    <source>
        <dbReference type="ARBA" id="ARBA00004401"/>
    </source>
</evidence>
<keyword evidence="6 9" id="KW-0472">Membrane</keyword>
<dbReference type="AlphaFoldDB" id="A0AB38A560"/>
<feature type="transmembrane region" description="Helical" evidence="9">
    <location>
        <begin position="55"/>
        <end position="75"/>
    </location>
</feature>
<evidence type="ECO:0000256" key="6">
    <source>
        <dbReference type="ARBA" id="ARBA00023136"/>
    </source>
</evidence>